<dbReference type="EMBL" id="CAJSLV010000050">
    <property type="protein sequence ID" value="CAG6393687.1"/>
    <property type="molecule type" value="Genomic_DNA"/>
</dbReference>
<evidence type="ECO:0000313" key="1">
    <source>
        <dbReference type="EMBL" id="CAG6393687.1"/>
    </source>
</evidence>
<keyword evidence="2" id="KW-1185">Reference proteome</keyword>
<reference evidence="1" key="1">
    <citation type="submission" date="2021-05" db="EMBL/GenBank/DDBJ databases">
        <authorList>
            <person name="Arsene-Ploetze F."/>
        </authorList>
    </citation>
    <scope>NUCLEOTIDE SEQUENCE</scope>
    <source>
        <strain evidence="1">DSM 42138</strain>
    </source>
</reference>
<accession>A0A9W4DTH9</accession>
<proteinExistence type="predicted"/>
<organism evidence="1 2">
    <name type="scientific">Actinacidiphila cocklensis</name>
    <dbReference type="NCBI Taxonomy" id="887465"/>
    <lineage>
        <taxon>Bacteria</taxon>
        <taxon>Bacillati</taxon>
        <taxon>Actinomycetota</taxon>
        <taxon>Actinomycetes</taxon>
        <taxon>Kitasatosporales</taxon>
        <taxon>Streptomycetaceae</taxon>
        <taxon>Actinacidiphila</taxon>
    </lineage>
</organism>
<name>A0A9W4DTH9_9ACTN</name>
<comment type="caution">
    <text evidence="1">The sequence shown here is derived from an EMBL/GenBank/DDBJ whole genome shotgun (WGS) entry which is preliminary data.</text>
</comment>
<gene>
    <name evidence="1" type="ORF">SCOCK_210127</name>
</gene>
<evidence type="ECO:0000313" key="2">
    <source>
        <dbReference type="Proteomes" id="UP001152519"/>
    </source>
</evidence>
<dbReference type="AlphaFoldDB" id="A0A9W4DTH9"/>
<sequence length="69" mass="7664">MSWLWRSVVTFPGSVWAVCRSGVWGGVMGGVCYREPWLLGEAGAECARHARAWDCAHDASDSCRYVRNS</sequence>
<protein>
    <submittedName>
        <fullName evidence="1">Uncharacterized protein</fullName>
    </submittedName>
</protein>
<dbReference type="Proteomes" id="UP001152519">
    <property type="component" value="Unassembled WGS sequence"/>
</dbReference>